<dbReference type="InterPro" id="IPR004191">
    <property type="entry name" value="Integrase_Tn916-type_DNA-bd_N"/>
</dbReference>
<dbReference type="SUPFAM" id="SSF56349">
    <property type="entry name" value="DNA breaking-rejoining enzymes"/>
    <property type="match status" value="1"/>
</dbReference>
<keyword evidence="5" id="KW-0233">DNA recombination</keyword>
<dbReference type="Pfam" id="PF14659">
    <property type="entry name" value="Phage_int_SAM_3"/>
    <property type="match status" value="1"/>
</dbReference>
<dbReference type="Gene3D" id="1.10.443.10">
    <property type="entry name" value="Intergrase catalytic core"/>
    <property type="match status" value="1"/>
</dbReference>
<evidence type="ECO:0000259" key="8">
    <source>
        <dbReference type="PROSITE" id="PS51900"/>
    </source>
</evidence>
<dbReference type="InterPro" id="IPR050808">
    <property type="entry name" value="Phage_Integrase"/>
</dbReference>
<feature type="domain" description="Core-binding (CB)" evidence="8">
    <location>
        <begin position="69"/>
        <end position="151"/>
    </location>
</feature>
<dbReference type="InterPro" id="IPR002104">
    <property type="entry name" value="Integrase_catalytic"/>
</dbReference>
<evidence type="ECO:0000259" key="7">
    <source>
        <dbReference type="PROSITE" id="PS51898"/>
    </source>
</evidence>
<gene>
    <name evidence="9" type="ORF">CRH10_10215</name>
</gene>
<dbReference type="InterPro" id="IPR016177">
    <property type="entry name" value="DNA-bd_dom_sf"/>
</dbReference>
<dbReference type="PANTHER" id="PTHR30629:SF2">
    <property type="entry name" value="PROPHAGE INTEGRASE INTS-RELATED"/>
    <property type="match status" value="1"/>
</dbReference>
<comment type="function">
    <text evidence="1">Site-specific tyrosine recombinase, which acts by catalyzing the cutting and rejoining of the recombining DNA molecules.</text>
</comment>
<dbReference type="PANTHER" id="PTHR30629">
    <property type="entry name" value="PROPHAGE INTEGRASE"/>
    <property type="match status" value="1"/>
</dbReference>
<dbReference type="InterPro" id="IPR013762">
    <property type="entry name" value="Integrase-like_cat_sf"/>
</dbReference>
<dbReference type="GO" id="GO:0003677">
    <property type="term" value="F:DNA binding"/>
    <property type="evidence" value="ECO:0007669"/>
    <property type="project" value="UniProtKB-UniRule"/>
</dbReference>
<organism evidence="9 10">
    <name type="scientific">Faecalibacterium prausnitzii</name>
    <dbReference type="NCBI Taxonomy" id="853"/>
    <lineage>
        <taxon>Bacteria</taxon>
        <taxon>Bacillati</taxon>
        <taxon>Bacillota</taxon>
        <taxon>Clostridia</taxon>
        <taxon>Eubacteriales</taxon>
        <taxon>Oscillospiraceae</taxon>
        <taxon>Faecalibacterium</taxon>
    </lineage>
</organism>
<dbReference type="GO" id="GO:0008907">
    <property type="term" value="F:integrase activity"/>
    <property type="evidence" value="ECO:0007669"/>
    <property type="project" value="InterPro"/>
</dbReference>
<comment type="similarity">
    <text evidence="2">Belongs to the 'phage' integrase family.</text>
</comment>
<keyword evidence="4 6" id="KW-0238">DNA-binding</keyword>
<dbReference type="Pfam" id="PF02920">
    <property type="entry name" value="Integrase_DNA"/>
    <property type="match status" value="1"/>
</dbReference>
<evidence type="ECO:0000313" key="10">
    <source>
        <dbReference type="Proteomes" id="UP000223709"/>
    </source>
</evidence>
<dbReference type="GO" id="GO:0006310">
    <property type="term" value="P:DNA recombination"/>
    <property type="evidence" value="ECO:0007669"/>
    <property type="project" value="UniProtKB-KW"/>
</dbReference>
<dbReference type="Gene3D" id="3.30.160.60">
    <property type="entry name" value="Classic Zinc Finger"/>
    <property type="match status" value="1"/>
</dbReference>
<accession>A0A291TBX1</accession>
<dbReference type="Pfam" id="PF00589">
    <property type="entry name" value="Phage_integrase"/>
    <property type="match status" value="1"/>
</dbReference>
<dbReference type="Proteomes" id="UP000223709">
    <property type="component" value="Chromosome"/>
</dbReference>
<proteinExistence type="inferred from homology"/>
<evidence type="ECO:0000256" key="6">
    <source>
        <dbReference type="PROSITE-ProRule" id="PRU01248"/>
    </source>
</evidence>
<dbReference type="InterPro" id="IPR011010">
    <property type="entry name" value="DNA_brk_join_enz"/>
</dbReference>
<keyword evidence="3" id="KW-0229">DNA integration</keyword>
<dbReference type="PROSITE" id="PS51898">
    <property type="entry name" value="TYR_RECOMBINASE"/>
    <property type="match status" value="1"/>
</dbReference>
<dbReference type="SUPFAM" id="SSF54171">
    <property type="entry name" value="DNA-binding domain"/>
    <property type="match status" value="1"/>
</dbReference>
<dbReference type="InterPro" id="IPR010998">
    <property type="entry name" value="Integrase_recombinase_N"/>
</dbReference>
<evidence type="ECO:0000313" key="9">
    <source>
        <dbReference type="EMBL" id="ATL90646.1"/>
    </source>
</evidence>
<evidence type="ECO:0000256" key="4">
    <source>
        <dbReference type="ARBA" id="ARBA00023125"/>
    </source>
</evidence>
<name>A0A291TBX1_9FIRM</name>
<dbReference type="InterPro" id="IPR004107">
    <property type="entry name" value="Integrase_SAM-like_N"/>
</dbReference>
<dbReference type="RefSeq" id="WP_098924420.1">
    <property type="nucleotide sequence ID" value="NZ_CP023819.1"/>
</dbReference>
<evidence type="ECO:0000256" key="5">
    <source>
        <dbReference type="ARBA" id="ARBA00023172"/>
    </source>
</evidence>
<protein>
    <submittedName>
        <fullName evidence="9">Site-specific integrase</fullName>
    </submittedName>
</protein>
<dbReference type="EMBL" id="CP023819">
    <property type="protein sequence ID" value="ATL90646.1"/>
    <property type="molecule type" value="Genomic_DNA"/>
</dbReference>
<feature type="domain" description="Tyr recombinase" evidence="7">
    <location>
        <begin position="177"/>
        <end position="400"/>
    </location>
</feature>
<evidence type="ECO:0000256" key="2">
    <source>
        <dbReference type="ARBA" id="ARBA00008857"/>
    </source>
</evidence>
<dbReference type="CDD" id="cd01189">
    <property type="entry name" value="INT_ICEBs1_C_like"/>
    <property type="match status" value="1"/>
</dbReference>
<dbReference type="Gene3D" id="1.10.150.130">
    <property type="match status" value="1"/>
</dbReference>
<evidence type="ECO:0000256" key="1">
    <source>
        <dbReference type="ARBA" id="ARBA00003283"/>
    </source>
</evidence>
<dbReference type="InterPro" id="IPR044068">
    <property type="entry name" value="CB"/>
</dbReference>
<dbReference type="PROSITE" id="PS51900">
    <property type="entry name" value="CB"/>
    <property type="match status" value="1"/>
</dbReference>
<evidence type="ECO:0000256" key="3">
    <source>
        <dbReference type="ARBA" id="ARBA00022908"/>
    </source>
</evidence>
<sequence>MQRRKDNKGRVLKDGEVYRKSDGLYMYRWTAKNGKRHTIYDAILEGLREKEEKIQHDLAEGIRIPECSLTLNDLFELWRKNKVGLKEHTFANYVYMYNRFVRDEIGMMKLKDIRKSDIRSYYNGIVRNGKMALNTLETIQNVLHQVFAVAVDDEYIRVNPTDGVLTAIKAAHQYETPKRHALTLPQQQAFLNFIKKTPKFQHWLPMFTFMLGTGCRISETVGLCWGDIDFESGFITIQHNLVYHDHEVGGCYFTMSTPKTAAGKRAIPILPEVRKALERERADQQELELVCEYEIDGISDFVFLNRFGQPQNPQTVNRAIKRISVAYNEAELEKAEKEKREPQLLPPFSCHNLRHTFCTRLCENETNLKIIQDIMGHKDISTTMEIYAEATKEAKAHSFANLNGKLGISV</sequence>
<dbReference type="AlphaFoldDB" id="A0A291TBX1"/>
<reference evidence="9 10" key="1">
    <citation type="submission" date="2017-10" db="EMBL/GenBank/DDBJ databases">
        <title>Complete Genome Sequence of Faecalibacterium prausnitzii isolated from the gut of healthy adult Indian.</title>
        <authorList>
            <person name="Bag S."/>
            <person name="Ghosh T.S."/>
            <person name="Das B."/>
        </authorList>
    </citation>
    <scope>NUCLEOTIDE SEQUENCE [LARGE SCALE GENOMIC DNA]</scope>
    <source>
        <strain evidence="9 10">Indica</strain>
    </source>
</reference>